<feature type="region of interest" description="Disordered" evidence="4">
    <location>
        <begin position="16"/>
        <end position="37"/>
    </location>
</feature>
<feature type="binding site" evidence="2">
    <location>
        <position position="139"/>
    </location>
    <ligand>
        <name>Fe cation</name>
        <dbReference type="ChEBI" id="CHEBI:24875"/>
    </ligand>
</feature>
<proteinExistence type="inferred from homology"/>
<evidence type="ECO:0000259" key="5">
    <source>
        <dbReference type="Pfam" id="PF02678"/>
    </source>
</evidence>
<dbReference type="Proteomes" id="UP000035579">
    <property type="component" value="Chromosome"/>
</dbReference>
<dbReference type="InterPro" id="IPR041602">
    <property type="entry name" value="Quercetinase_C"/>
</dbReference>
<dbReference type="SUPFAM" id="SSF51182">
    <property type="entry name" value="RmlC-like cupins"/>
    <property type="match status" value="1"/>
</dbReference>
<dbReference type="InterPro" id="IPR003829">
    <property type="entry name" value="Pirin_N_dom"/>
</dbReference>
<evidence type="ECO:0000313" key="7">
    <source>
        <dbReference type="EMBL" id="AKJ01048.1"/>
    </source>
</evidence>
<dbReference type="Pfam" id="PF02678">
    <property type="entry name" value="Pirin"/>
    <property type="match status" value="1"/>
</dbReference>
<organism evidence="7 8">
    <name type="scientific">Archangium gephyra</name>
    <dbReference type="NCBI Taxonomy" id="48"/>
    <lineage>
        <taxon>Bacteria</taxon>
        <taxon>Pseudomonadati</taxon>
        <taxon>Myxococcota</taxon>
        <taxon>Myxococcia</taxon>
        <taxon>Myxococcales</taxon>
        <taxon>Cystobacterineae</taxon>
        <taxon>Archangiaceae</taxon>
        <taxon>Archangium</taxon>
    </lineage>
</organism>
<feature type="binding site" evidence="2">
    <location>
        <position position="97"/>
    </location>
    <ligand>
        <name>Fe cation</name>
        <dbReference type="ChEBI" id="CHEBI:24875"/>
    </ligand>
</feature>
<dbReference type="GO" id="GO:0046872">
    <property type="term" value="F:metal ion binding"/>
    <property type="evidence" value="ECO:0007669"/>
    <property type="project" value="UniProtKB-KW"/>
</dbReference>
<dbReference type="PIRSF" id="PIRSF006232">
    <property type="entry name" value="Pirin"/>
    <property type="match status" value="1"/>
</dbReference>
<dbReference type="InterPro" id="IPR014710">
    <property type="entry name" value="RmlC-like_jellyroll"/>
</dbReference>
<accession>A0AAC8TCN6</accession>
<feature type="binding site" evidence="2">
    <location>
        <position position="95"/>
    </location>
    <ligand>
        <name>Fe cation</name>
        <dbReference type="ChEBI" id="CHEBI:24875"/>
    </ligand>
</feature>
<comment type="cofactor">
    <cofactor evidence="2">
        <name>Fe cation</name>
        <dbReference type="ChEBI" id="CHEBI:24875"/>
    </cofactor>
    <text evidence="2">Binds 1 Fe cation per subunit.</text>
</comment>
<comment type="similarity">
    <text evidence="1 3">Belongs to the pirin family.</text>
</comment>
<evidence type="ECO:0000256" key="4">
    <source>
        <dbReference type="SAM" id="MobiDB-lite"/>
    </source>
</evidence>
<dbReference type="CDD" id="cd20311">
    <property type="entry name" value="cupin_Yhhw_C"/>
    <property type="match status" value="1"/>
</dbReference>
<sequence>MGGLLAGVTGLMGGMELARGESPPAARASKRIGDKEYPMMSVRPSEARGHANHGWLDSHHTFSFADYYDPSFMGFRALRVINEDRVAARSGFGTHPHRDMEIITYVLSGQIEHRDSMGTLGLLRAGELQRMTAGTGVLHSEMNRSNEELHFLQIWILPERQGLTPSYEQKAFTKEERQGRFRLVVSPEGKEGALKVHQDLRLYSTLLGKGEKTEYALAPGRHAWLQVARGAGSLNGVELKAGDGVAVTDEARLVLSATEPLEALLFDLA</sequence>
<reference evidence="7 8" key="1">
    <citation type="submission" date="2015-05" db="EMBL/GenBank/DDBJ databases">
        <title>Genome assembly of Archangium gephyra DSM 2261.</title>
        <authorList>
            <person name="Sharma G."/>
            <person name="Subramanian S."/>
        </authorList>
    </citation>
    <scope>NUCLEOTIDE SEQUENCE [LARGE SCALE GENOMIC DNA]</scope>
    <source>
        <strain evidence="7 8">DSM 2261</strain>
    </source>
</reference>
<evidence type="ECO:0000313" key="8">
    <source>
        <dbReference type="Proteomes" id="UP000035579"/>
    </source>
</evidence>
<keyword evidence="2" id="KW-0479">Metal-binding</keyword>
<dbReference type="PANTHER" id="PTHR43212:SF3">
    <property type="entry name" value="QUERCETIN 2,3-DIOXYGENASE"/>
    <property type="match status" value="1"/>
</dbReference>
<dbReference type="Gene3D" id="2.60.120.10">
    <property type="entry name" value="Jelly Rolls"/>
    <property type="match status" value="2"/>
</dbReference>
<evidence type="ECO:0000256" key="1">
    <source>
        <dbReference type="ARBA" id="ARBA00008416"/>
    </source>
</evidence>
<dbReference type="EMBL" id="CP011509">
    <property type="protein sequence ID" value="AKJ01048.1"/>
    <property type="molecule type" value="Genomic_DNA"/>
</dbReference>
<dbReference type="PANTHER" id="PTHR43212">
    <property type="entry name" value="QUERCETIN 2,3-DIOXYGENASE"/>
    <property type="match status" value="1"/>
</dbReference>
<gene>
    <name evidence="7" type="ORF">AA314_02674</name>
</gene>
<dbReference type="Pfam" id="PF17954">
    <property type="entry name" value="Pirin_C_2"/>
    <property type="match status" value="1"/>
</dbReference>
<dbReference type="InterPro" id="IPR012093">
    <property type="entry name" value="Pirin"/>
</dbReference>
<feature type="domain" description="Pirin N-terminal" evidence="5">
    <location>
        <begin position="44"/>
        <end position="156"/>
    </location>
</feature>
<dbReference type="KEGG" id="age:AA314_02674"/>
<dbReference type="CDD" id="cd02910">
    <property type="entry name" value="cupin_Yhhw_N"/>
    <property type="match status" value="1"/>
</dbReference>
<name>A0AAC8TCN6_9BACT</name>
<dbReference type="AlphaFoldDB" id="A0AAC8TCN6"/>
<evidence type="ECO:0000256" key="3">
    <source>
        <dbReference type="RuleBase" id="RU003457"/>
    </source>
</evidence>
<evidence type="ECO:0000259" key="6">
    <source>
        <dbReference type="Pfam" id="PF17954"/>
    </source>
</evidence>
<feature type="domain" description="Quercetin 2,3-dioxygenase C-terminal cupin" evidence="6">
    <location>
        <begin position="183"/>
        <end position="268"/>
    </location>
</feature>
<dbReference type="InterPro" id="IPR011051">
    <property type="entry name" value="RmlC_Cupin_sf"/>
</dbReference>
<protein>
    <submittedName>
        <fullName evidence="7">Pirin protein</fullName>
    </submittedName>
</protein>
<feature type="binding site" evidence="2">
    <location>
        <position position="141"/>
    </location>
    <ligand>
        <name>Fe cation</name>
        <dbReference type="ChEBI" id="CHEBI:24875"/>
    </ligand>
</feature>
<evidence type="ECO:0000256" key="2">
    <source>
        <dbReference type="PIRSR" id="PIRSR006232-1"/>
    </source>
</evidence>
<keyword evidence="2" id="KW-0408">Iron</keyword>